<gene>
    <name evidence="1" type="ORF">BLA18109_03595</name>
</gene>
<sequence>MPPIQYINASDGTPTHVIIPVDEFERDYARIGMTHTAPESEPAHESLLSADKLFIKLPHGGPDAKIDVHAFAHAFCRRGTTDTVLPVVPIAKKTQKLTDFEAKRDDNHNMVGPINGLDAMLRRCCLPEGSPYRDTMQATTAVVDALVETGLFKRTTQSMPGFYRAVQCLSVVEEKIVAFVDDHGEPDNPIDPHLLIIP</sequence>
<dbReference type="Proteomes" id="UP000494260">
    <property type="component" value="Unassembled WGS sequence"/>
</dbReference>
<dbReference type="AlphaFoldDB" id="A0A6P2W345"/>
<accession>A0A6P2W345</accession>
<evidence type="ECO:0000313" key="1">
    <source>
        <dbReference type="EMBL" id="VWC86360.1"/>
    </source>
</evidence>
<dbReference type="EMBL" id="CABVQH010000011">
    <property type="protein sequence ID" value="VWC86360.1"/>
    <property type="molecule type" value="Genomic_DNA"/>
</dbReference>
<organism evidence="1 2">
    <name type="scientific">Burkholderia lata (strain ATCC 17760 / DSM 23089 / LMG 22485 / NCIMB 9086 / R18194 / 383)</name>
    <dbReference type="NCBI Taxonomy" id="482957"/>
    <lineage>
        <taxon>Bacteria</taxon>
        <taxon>Pseudomonadati</taxon>
        <taxon>Pseudomonadota</taxon>
        <taxon>Betaproteobacteria</taxon>
        <taxon>Burkholderiales</taxon>
        <taxon>Burkholderiaceae</taxon>
        <taxon>Burkholderia</taxon>
        <taxon>Burkholderia cepacia complex</taxon>
    </lineage>
</organism>
<reference evidence="1 2" key="1">
    <citation type="submission" date="2019-09" db="EMBL/GenBank/DDBJ databases">
        <authorList>
            <person name="Depoorter E."/>
        </authorList>
    </citation>
    <scope>NUCLEOTIDE SEQUENCE [LARGE SCALE GENOMIC DNA]</scope>
    <source>
        <strain evidence="1">R-18109</strain>
    </source>
</reference>
<dbReference type="RefSeq" id="WP_174951667.1">
    <property type="nucleotide sequence ID" value="NZ_CABVQH010000011.1"/>
</dbReference>
<protein>
    <submittedName>
        <fullName evidence="1">Uncharacterized protein</fullName>
    </submittedName>
</protein>
<evidence type="ECO:0000313" key="2">
    <source>
        <dbReference type="Proteomes" id="UP000494260"/>
    </source>
</evidence>
<proteinExistence type="predicted"/>
<name>A0A6P2W345_BURL3</name>